<reference evidence="1 2" key="1">
    <citation type="submission" date="2023-12" db="EMBL/GenBank/DDBJ databases">
        <title>Micromonospora sp. nov., isolated from Atacama Desert.</title>
        <authorList>
            <person name="Carro L."/>
            <person name="Golinska P."/>
            <person name="Klenk H.-P."/>
            <person name="Goodfellow M."/>
        </authorList>
    </citation>
    <scope>NUCLEOTIDE SEQUENCE [LARGE SCALE GENOMIC DNA]</scope>
    <source>
        <strain evidence="1 2">4G53</strain>
    </source>
</reference>
<accession>A0ABU5JJ25</accession>
<keyword evidence="2" id="KW-1185">Reference proteome</keyword>
<organism evidence="1 2">
    <name type="scientific">Micromonospora sicca</name>
    <dbReference type="NCBI Taxonomy" id="2202420"/>
    <lineage>
        <taxon>Bacteria</taxon>
        <taxon>Bacillati</taxon>
        <taxon>Actinomycetota</taxon>
        <taxon>Actinomycetes</taxon>
        <taxon>Micromonosporales</taxon>
        <taxon>Micromonosporaceae</taxon>
        <taxon>Micromonospora</taxon>
    </lineage>
</organism>
<dbReference type="RefSeq" id="WP_322442398.1">
    <property type="nucleotide sequence ID" value="NZ_JAXOTQ010000034.1"/>
</dbReference>
<protein>
    <submittedName>
        <fullName evidence="1">Uncharacterized protein</fullName>
    </submittedName>
</protein>
<proteinExistence type="predicted"/>
<dbReference type="EMBL" id="JAXOTQ010000034">
    <property type="protein sequence ID" value="MDZ5492628.1"/>
    <property type="molecule type" value="Genomic_DNA"/>
</dbReference>
<evidence type="ECO:0000313" key="1">
    <source>
        <dbReference type="EMBL" id="MDZ5492628.1"/>
    </source>
</evidence>
<gene>
    <name evidence="1" type="ORF">U2F25_24685</name>
</gene>
<evidence type="ECO:0000313" key="2">
    <source>
        <dbReference type="Proteomes" id="UP001290101"/>
    </source>
</evidence>
<comment type="caution">
    <text evidence="1">The sequence shown here is derived from an EMBL/GenBank/DDBJ whole genome shotgun (WGS) entry which is preliminary data.</text>
</comment>
<sequence>MTSANVLLDDVRWAAVTRELVVGLARGRYCGASGVRAQSRA</sequence>
<dbReference type="Proteomes" id="UP001290101">
    <property type="component" value="Unassembled WGS sequence"/>
</dbReference>
<name>A0ABU5JJ25_9ACTN</name>